<feature type="domain" description="Glycine zipper 2TM" evidence="3">
    <location>
        <begin position="80"/>
        <end position="121"/>
    </location>
</feature>
<organism evidence="4 5">
    <name type="scientific">Aeromonas veronii</name>
    <dbReference type="NCBI Taxonomy" id="654"/>
    <lineage>
        <taxon>Bacteria</taxon>
        <taxon>Pseudomonadati</taxon>
        <taxon>Pseudomonadota</taxon>
        <taxon>Gammaproteobacteria</taxon>
        <taxon>Aeromonadales</taxon>
        <taxon>Aeromonadaceae</taxon>
        <taxon>Aeromonas</taxon>
    </lineage>
</organism>
<evidence type="ECO:0000313" key="5">
    <source>
        <dbReference type="Proteomes" id="UP000439123"/>
    </source>
</evidence>
<gene>
    <name evidence="4" type="primary">ycfJ</name>
    <name evidence="4" type="ORF">AERO8C_160121</name>
</gene>
<dbReference type="PANTHER" id="PTHR35603">
    <property type="match status" value="1"/>
</dbReference>
<reference evidence="4 5" key="1">
    <citation type="submission" date="2019-10" db="EMBL/GenBank/DDBJ databases">
        <authorList>
            <person name="Karimi E."/>
        </authorList>
    </citation>
    <scope>NUCLEOTIDE SEQUENCE [LARGE SCALE GENOMIC DNA]</scope>
    <source>
        <strain evidence="4">Aeromonas sp. 8C</strain>
    </source>
</reference>
<keyword evidence="2" id="KW-0472">Membrane</keyword>
<dbReference type="EMBL" id="CABWLC010000008">
    <property type="protein sequence ID" value="VXA83968.1"/>
    <property type="molecule type" value="Genomic_DNA"/>
</dbReference>
<comment type="subcellular location">
    <subcellularLocation>
        <location evidence="1">Membrane</location>
    </subcellularLocation>
</comment>
<dbReference type="PANTHER" id="PTHR35603:SF2">
    <property type="entry name" value="OUTER MEMBRANE LIPOPROTEIN"/>
    <property type="match status" value="1"/>
</dbReference>
<dbReference type="InterPro" id="IPR008816">
    <property type="entry name" value="Gly_zipper_2TM_dom"/>
</dbReference>
<evidence type="ECO:0000313" key="4">
    <source>
        <dbReference type="EMBL" id="VXA83968.1"/>
    </source>
</evidence>
<dbReference type="InterPro" id="IPR051407">
    <property type="entry name" value="Bact_OM_lipoprot/Surf_antigen"/>
</dbReference>
<dbReference type="Pfam" id="PF05433">
    <property type="entry name" value="Rick_17kDa_Anti"/>
    <property type="match status" value="1"/>
</dbReference>
<accession>A0A653KZ10</accession>
<evidence type="ECO:0000256" key="1">
    <source>
        <dbReference type="ARBA" id="ARBA00004370"/>
    </source>
</evidence>
<sequence>MGMQEKNKMNRSMMAGIGIGIASALALSAAASGSLFTPQPTFAEVIASKPITESIKTPRQECRNVTVTHRKPVQDEHKILGTVVGAALGGVVGHQFGGGSGKKVATAAGAVAGGYAGNQVQGNMQAGDTYTTTEQRCKTVQDTSVNTIGYDVTYRLAGQEGVIRMKQAPGATIPVKDGKLVIDQPKV</sequence>
<name>A0A653KZ10_AERVE</name>
<protein>
    <recommendedName>
        <fullName evidence="3">Glycine zipper 2TM domain-containing protein</fullName>
    </recommendedName>
</protein>
<dbReference type="GO" id="GO:0019867">
    <property type="term" value="C:outer membrane"/>
    <property type="evidence" value="ECO:0007669"/>
    <property type="project" value="InterPro"/>
</dbReference>
<evidence type="ECO:0000259" key="3">
    <source>
        <dbReference type="Pfam" id="PF05433"/>
    </source>
</evidence>
<dbReference type="AlphaFoldDB" id="A0A653KZ10"/>
<dbReference type="Proteomes" id="UP000439123">
    <property type="component" value="Unassembled WGS sequence"/>
</dbReference>
<dbReference type="NCBIfam" id="NF008437">
    <property type="entry name" value="PRK11280.1"/>
    <property type="match status" value="1"/>
</dbReference>
<evidence type="ECO:0000256" key="2">
    <source>
        <dbReference type="ARBA" id="ARBA00023136"/>
    </source>
</evidence>
<proteinExistence type="predicted"/>